<keyword evidence="5 8" id="KW-0378">Hydrolase</keyword>
<comment type="cofactor">
    <cofactor evidence="1">
        <name>Zn(2+)</name>
        <dbReference type="ChEBI" id="CHEBI:29105"/>
    </cofactor>
</comment>
<dbReference type="Proteomes" id="UP000016922">
    <property type="component" value="Unassembled WGS sequence"/>
</dbReference>
<dbReference type="InterPro" id="IPR011059">
    <property type="entry name" value="Metal-dep_hydrolase_composite"/>
</dbReference>
<dbReference type="GO" id="GO:0005737">
    <property type="term" value="C:cytoplasm"/>
    <property type="evidence" value="ECO:0007669"/>
    <property type="project" value="InterPro"/>
</dbReference>
<keyword evidence="3" id="KW-0597">Phosphoprotein</keyword>
<dbReference type="GeneID" id="19465605"/>
<feature type="domain" description="Amidohydrolase-related" evidence="7">
    <location>
        <begin position="59"/>
        <end position="454"/>
    </location>
</feature>
<sequence length="494" mass="54247">MLVAMEFDLFILNGVVVLENEVGEFDIAIKDEKIAKVVPRGGLEGMVTKKTIDAQNGCVMPGGIDSHVHLNEPFIMAGGRCADDYESGTRSAIAGGTTTIISFAPQSKNEPSLLAALKETHELADSNCYSDYSFHALCTSAGPLAISEFPALRAAGISSLKFFMAFEDLQLHDDEILDVLLAARRNQMTLLVHAENGQVISWMTKQLEKEGLFDPKWHISSHPPVAETEAASRAIALAGFIDVPILIVHVSQPAVAETIRAAKKLGLPIFAETCPQYLFLTRDDLDKPGFEGAKCVCSPPPRNASDHEGIWRGLEDGTLTVFSSDHCPFVYEDENGGKKSSISKEYPNGRFQYIPNGCPGVETRLALAFSAKRLKLQKFVEVSATYAAKMYGLYPQKGALIPGKSDADVTIWYPEDESFTLSNKMLHHNVDYTPYEGQTLNQWPRYTILRGKVVWDRDAGGVVGNKGYGKFLERGVSSLAAPLRPEHDWNARDF</sequence>
<dbReference type="AlphaFoldDB" id="S3D8R1"/>
<evidence type="ECO:0000256" key="4">
    <source>
        <dbReference type="ARBA" id="ARBA00022723"/>
    </source>
</evidence>
<evidence type="ECO:0000256" key="2">
    <source>
        <dbReference type="ARBA" id="ARBA00008829"/>
    </source>
</evidence>
<dbReference type="Gene3D" id="3.20.20.140">
    <property type="entry name" value="Metal-dependent hydrolases"/>
    <property type="match status" value="1"/>
</dbReference>
<organism evidence="8 9">
    <name type="scientific">Glarea lozoyensis (strain ATCC 20868 / MF5171)</name>
    <dbReference type="NCBI Taxonomy" id="1116229"/>
    <lineage>
        <taxon>Eukaryota</taxon>
        <taxon>Fungi</taxon>
        <taxon>Dikarya</taxon>
        <taxon>Ascomycota</taxon>
        <taxon>Pezizomycotina</taxon>
        <taxon>Leotiomycetes</taxon>
        <taxon>Helotiales</taxon>
        <taxon>Helotiaceae</taxon>
        <taxon>Glarea</taxon>
    </lineage>
</organism>
<proteinExistence type="inferred from homology"/>
<accession>S3D8R1</accession>
<dbReference type="KEGG" id="glz:GLAREA_06552"/>
<dbReference type="HOGENOM" id="CLU_015572_2_0_1"/>
<evidence type="ECO:0000256" key="6">
    <source>
        <dbReference type="PIRSR" id="PIRSR611778-50"/>
    </source>
</evidence>
<evidence type="ECO:0000313" key="9">
    <source>
        <dbReference type="Proteomes" id="UP000016922"/>
    </source>
</evidence>
<reference evidence="8 9" key="1">
    <citation type="journal article" date="2013" name="BMC Genomics">
        <title>Genomics-driven discovery of the pneumocandin biosynthetic gene cluster in the fungus Glarea lozoyensis.</title>
        <authorList>
            <person name="Chen L."/>
            <person name="Yue Q."/>
            <person name="Zhang X."/>
            <person name="Xiang M."/>
            <person name="Wang C."/>
            <person name="Li S."/>
            <person name="Che Y."/>
            <person name="Ortiz-Lopez F.J."/>
            <person name="Bills G.F."/>
            <person name="Liu X."/>
            <person name="An Z."/>
        </authorList>
    </citation>
    <scope>NUCLEOTIDE SEQUENCE [LARGE SCALE GENOMIC DNA]</scope>
    <source>
        <strain evidence="9">ATCC 20868 / MF5171</strain>
    </source>
</reference>
<comment type="similarity">
    <text evidence="2">Belongs to the metallo-dependent hydrolases superfamily. Hydantoinase/dihydropyrimidinase family.</text>
</comment>
<dbReference type="InterPro" id="IPR002195">
    <property type="entry name" value="Dihydroorotase_CS"/>
</dbReference>
<dbReference type="NCBIfam" id="TIGR02033">
    <property type="entry name" value="D-hydantoinase"/>
    <property type="match status" value="1"/>
</dbReference>
<evidence type="ECO:0000256" key="1">
    <source>
        <dbReference type="ARBA" id="ARBA00001947"/>
    </source>
</evidence>
<evidence type="ECO:0000256" key="3">
    <source>
        <dbReference type="ARBA" id="ARBA00022553"/>
    </source>
</evidence>
<dbReference type="SUPFAM" id="SSF51556">
    <property type="entry name" value="Metallo-dependent hydrolases"/>
    <property type="match status" value="1"/>
</dbReference>
<dbReference type="InterPro" id="IPR032466">
    <property type="entry name" value="Metal_Hydrolase"/>
</dbReference>
<dbReference type="InterPro" id="IPR011778">
    <property type="entry name" value="Hydantoinase/dihydroPyrase"/>
</dbReference>
<dbReference type="SUPFAM" id="SSF51338">
    <property type="entry name" value="Composite domain of metallo-dependent hydrolases"/>
    <property type="match status" value="2"/>
</dbReference>
<dbReference type="GO" id="GO:0016812">
    <property type="term" value="F:hydrolase activity, acting on carbon-nitrogen (but not peptide) bonds, in cyclic amides"/>
    <property type="evidence" value="ECO:0007669"/>
    <property type="project" value="InterPro"/>
</dbReference>
<keyword evidence="4" id="KW-0479">Metal-binding</keyword>
<dbReference type="PANTHER" id="PTHR11647:SF96">
    <property type="entry name" value="AMIDOHYDROLASE-RELATED DOMAIN-CONTAINING PROTEIN"/>
    <property type="match status" value="1"/>
</dbReference>
<dbReference type="eggNOG" id="KOG2584">
    <property type="taxonomic scope" value="Eukaryota"/>
</dbReference>
<gene>
    <name evidence="8" type="ORF">GLAREA_06552</name>
</gene>
<comment type="PTM">
    <text evidence="6">Carbamylation allows a single lysine to coordinate two divalent metal cations.</text>
</comment>
<protein>
    <submittedName>
        <fullName evidence="8">Metallo-dependent hydrolase</fullName>
    </submittedName>
</protein>
<dbReference type="PROSITE" id="PS00482">
    <property type="entry name" value="DIHYDROOROTASE_1"/>
    <property type="match status" value="1"/>
</dbReference>
<dbReference type="GO" id="GO:0046872">
    <property type="term" value="F:metal ion binding"/>
    <property type="evidence" value="ECO:0007669"/>
    <property type="project" value="UniProtKB-KW"/>
</dbReference>
<dbReference type="RefSeq" id="XP_008080156.1">
    <property type="nucleotide sequence ID" value="XM_008081965.1"/>
</dbReference>
<dbReference type="Gene3D" id="2.30.40.10">
    <property type="entry name" value="Urease, subunit C, domain 1"/>
    <property type="match status" value="1"/>
</dbReference>
<dbReference type="CDD" id="cd01314">
    <property type="entry name" value="D-HYD"/>
    <property type="match status" value="1"/>
</dbReference>
<dbReference type="InterPro" id="IPR050378">
    <property type="entry name" value="Metallo-dep_Hydrolases_sf"/>
</dbReference>
<evidence type="ECO:0000256" key="5">
    <source>
        <dbReference type="ARBA" id="ARBA00022801"/>
    </source>
</evidence>
<name>S3D8R1_GLAL2</name>
<dbReference type="EMBL" id="KE145358">
    <property type="protein sequence ID" value="EPE33539.1"/>
    <property type="molecule type" value="Genomic_DNA"/>
</dbReference>
<dbReference type="OrthoDB" id="1924787at2759"/>
<evidence type="ECO:0000259" key="7">
    <source>
        <dbReference type="Pfam" id="PF01979"/>
    </source>
</evidence>
<feature type="modified residue" description="N6-carboxylysine" evidence="6">
    <location>
        <position position="161"/>
    </location>
</feature>
<evidence type="ECO:0000313" key="8">
    <source>
        <dbReference type="EMBL" id="EPE33539.1"/>
    </source>
</evidence>
<dbReference type="STRING" id="1116229.S3D8R1"/>
<keyword evidence="9" id="KW-1185">Reference proteome</keyword>
<dbReference type="PANTHER" id="PTHR11647">
    <property type="entry name" value="HYDRANTOINASE/DIHYDROPYRIMIDINASE FAMILY MEMBER"/>
    <property type="match status" value="1"/>
</dbReference>
<dbReference type="InterPro" id="IPR006680">
    <property type="entry name" value="Amidohydro-rel"/>
</dbReference>
<dbReference type="OMA" id="SAETHHM"/>
<dbReference type="FunFam" id="3.20.20.140:FF:000217">
    <property type="entry name" value="Dihydropyrimidinase-related protein 1"/>
    <property type="match status" value="1"/>
</dbReference>
<dbReference type="Pfam" id="PF01979">
    <property type="entry name" value="Amidohydro_1"/>
    <property type="match status" value="1"/>
</dbReference>